<evidence type="ECO:0000256" key="1">
    <source>
        <dbReference type="ARBA" id="ARBA00022603"/>
    </source>
</evidence>
<dbReference type="CDD" id="cd02440">
    <property type="entry name" value="AdoMet_MTases"/>
    <property type="match status" value="1"/>
</dbReference>
<keyword evidence="1 4" id="KW-0489">Methyltransferase</keyword>
<organism evidence="4 5">
    <name type="scientific">Parasphingorhabdus flavimaris</name>
    <dbReference type="NCBI Taxonomy" id="266812"/>
    <lineage>
        <taxon>Bacteria</taxon>
        <taxon>Pseudomonadati</taxon>
        <taxon>Pseudomonadota</taxon>
        <taxon>Alphaproteobacteria</taxon>
        <taxon>Sphingomonadales</taxon>
        <taxon>Sphingomonadaceae</taxon>
        <taxon>Parasphingorhabdus</taxon>
    </lineage>
</organism>
<reference evidence="4 5" key="1">
    <citation type="submission" date="2020-06" db="EMBL/GenBank/DDBJ databases">
        <authorList>
            <person name="Kim S.-J."/>
            <person name="Park S.-J."/>
        </authorList>
    </citation>
    <scope>NUCLEOTIDE SEQUENCE [LARGE SCALE GENOMIC DNA]</scope>
    <source>
        <strain evidence="4 5">SW-151</strain>
    </source>
</reference>
<evidence type="ECO:0000313" key="4">
    <source>
        <dbReference type="EMBL" id="NVD26506.1"/>
    </source>
</evidence>
<dbReference type="Pfam" id="PF13649">
    <property type="entry name" value="Methyltransf_25"/>
    <property type="match status" value="1"/>
</dbReference>
<dbReference type="InterPro" id="IPR041698">
    <property type="entry name" value="Methyltransf_25"/>
</dbReference>
<proteinExistence type="predicted"/>
<dbReference type="GO" id="GO:0008168">
    <property type="term" value="F:methyltransferase activity"/>
    <property type="evidence" value="ECO:0007669"/>
    <property type="project" value="UniProtKB-KW"/>
</dbReference>
<sequence length="217" mass="24877">MDRVYRSQSGIYDLTRKYYLLGRDQLIEELNPPPRGRVLEIGCGTARNLVRAAKVWPDAEFYGFDISSEMLKVARKNLAQSGQKDRITLFHGDAENPALAMPREARTFDRIFLSFCLSMIPDWQGAIRQAVALLAPGGELHIVDFGQSEQLPAPFRSLLQRWLAVFHVEPRKHLHRFLTELDCEIGTSSEFVPQYRGYSWRFVIRPPGASRPIKEET</sequence>
<dbReference type="InterPro" id="IPR029063">
    <property type="entry name" value="SAM-dependent_MTases_sf"/>
</dbReference>
<evidence type="ECO:0000313" key="5">
    <source>
        <dbReference type="Proteomes" id="UP000652427"/>
    </source>
</evidence>
<feature type="domain" description="Methyltransferase" evidence="3">
    <location>
        <begin position="38"/>
        <end position="138"/>
    </location>
</feature>
<evidence type="ECO:0000259" key="3">
    <source>
        <dbReference type="Pfam" id="PF13649"/>
    </source>
</evidence>
<keyword evidence="2" id="KW-0808">Transferase</keyword>
<dbReference type="PANTHER" id="PTHR43861:SF1">
    <property type="entry name" value="TRANS-ACONITATE 2-METHYLTRANSFERASE"/>
    <property type="match status" value="1"/>
</dbReference>
<gene>
    <name evidence="4" type="ORF">HUO14_01155</name>
</gene>
<comment type="caution">
    <text evidence="4">The sequence shown here is derived from an EMBL/GenBank/DDBJ whole genome shotgun (WGS) entry which is preliminary data.</text>
</comment>
<dbReference type="GO" id="GO:0032259">
    <property type="term" value="P:methylation"/>
    <property type="evidence" value="ECO:0007669"/>
    <property type="project" value="UniProtKB-KW"/>
</dbReference>
<protein>
    <submittedName>
        <fullName evidence="4">Class I SAM-dependent methyltransferase</fullName>
    </submittedName>
</protein>
<accession>A0ABX2MYI5</accession>
<dbReference type="PANTHER" id="PTHR43861">
    <property type="entry name" value="TRANS-ACONITATE 2-METHYLTRANSFERASE-RELATED"/>
    <property type="match status" value="1"/>
</dbReference>
<dbReference type="EMBL" id="JABWMH010000001">
    <property type="protein sequence ID" value="NVD26506.1"/>
    <property type="molecule type" value="Genomic_DNA"/>
</dbReference>
<evidence type="ECO:0000256" key="2">
    <source>
        <dbReference type="ARBA" id="ARBA00022679"/>
    </source>
</evidence>
<dbReference type="SUPFAM" id="SSF53335">
    <property type="entry name" value="S-adenosyl-L-methionine-dependent methyltransferases"/>
    <property type="match status" value="1"/>
</dbReference>
<name>A0ABX2MYI5_9SPHN</name>
<keyword evidence="5" id="KW-1185">Reference proteome</keyword>
<dbReference type="Proteomes" id="UP000652427">
    <property type="component" value="Unassembled WGS sequence"/>
</dbReference>
<dbReference type="Gene3D" id="3.40.50.150">
    <property type="entry name" value="Vaccinia Virus protein VP39"/>
    <property type="match status" value="1"/>
</dbReference>